<name>A0ABT3RLC2_9BACT</name>
<sequence>MKTLFLIFALLLAIPMVYAQDDKIEESWVKEDSVFISSYITAYKANPLKIEAYLQPDKKLRDDLGFGYFSIEGSMGKGYVTVFYQLIYFQDKLVSYRLSPQMPRDGRLTQRYKRLYSALYRFDENDKAQDLYFNFKEMAKPLDNFTREPSTRALAYLMTPFSGVVYGLRGGEASSILDNRAAFNFVQSKLTPEDYLMLLYSKNPATRLTAAEYYYRKPIKLEKYKTEIENRIKTIYAELPQTQTMYGCILTTDESKKLVDFYVKEAKNHNK</sequence>
<evidence type="ECO:0000256" key="1">
    <source>
        <dbReference type="SAM" id="SignalP"/>
    </source>
</evidence>
<dbReference type="EMBL" id="JAPFQO010000017">
    <property type="protein sequence ID" value="MCX2742168.1"/>
    <property type="molecule type" value="Genomic_DNA"/>
</dbReference>
<comment type="caution">
    <text evidence="2">The sequence shown here is derived from an EMBL/GenBank/DDBJ whole genome shotgun (WGS) entry which is preliminary data.</text>
</comment>
<dbReference type="Proteomes" id="UP001207228">
    <property type="component" value="Unassembled WGS sequence"/>
</dbReference>
<reference evidence="2 3" key="1">
    <citation type="submission" date="2022-11" db="EMBL/GenBank/DDBJ databases">
        <title>The characterization of three novel Bacteroidetes species and genomic analysis of their roles in tidal elemental geochemical cycles.</title>
        <authorList>
            <person name="Ma K.-J."/>
        </authorList>
    </citation>
    <scope>NUCLEOTIDE SEQUENCE [LARGE SCALE GENOMIC DNA]</scope>
    <source>
        <strain evidence="2 3">M82</strain>
    </source>
</reference>
<evidence type="ECO:0000313" key="3">
    <source>
        <dbReference type="Proteomes" id="UP001207228"/>
    </source>
</evidence>
<gene>
    <name evidence="2" type="ORF">OO017_19585</name>
</gene>
<keyword evidence="1" id="KW-0732">Signal</keyword>
<feature type="signal peptide" evidence="1">
    <location>
        <begin position="1"/>
        <end position="19"/>
    </location>
</feature>
<feature type="chain" id="PRO_5046940491" description="DUF4369 domain-containing protein" evidence="1">
    <location>
        <begin position="20"/>
        <end position="271"/>
    </location>
</feature>
<accession>A0ABT3RLC2</accession>
<evidence type="ECO:0008006" key="4">
    <source>
        <dbReference type="Google" id="ProtNLM"/>
    </source>
</evidence>
<keyword evidence="3" id="KW-1185">Reference proteome</keyword>
<protein>
    <recommendedName>
        <fullName evidence="4">DUF4369 domain-containing protein</fullName>
    </recommendedName>
</protein>
<organism evidence="2 3">
    <name type="scientific">Pontibacter anaerobius</name>
    <dbReference type="NCBI Taxonomy" id="2993940"/>
    <lineage>
        <taxon>Bacteria</taxon>
        <taxon>Pseudomonadati</taxon>
        <taxon>Bacteroidota</taxon>
        <taxon>Cytophagia</taxon>
        <taxon>Cytophagales</taxon>
        <taxon>Hymenobacteraceae</taxon>
        <taxon>Pontibacter</taxon>
    </lineage>
</organism>
<dbReference type="RefSeq" id="WP_266054401.1">
    <property type="nucleotide sequence ID" value="NZ_JAPFQO010000017.1"/>
</dbReference>
<proteinExistence type="predicted"/>
<evidence type="ECO:0000313" key="2">
    <source>
        <dbReference type="EMBL" id="MCX2742168.1"/>
    </source>
</evidence>